<keyword evidence="1" id="KW-0687">Ribonucleoprotein</keyword>
<keyword evidence="2" id="KW-1185">Reference proteome</keyword>
<dbReference type="GO" id="GO:0005840">
    <property type="term" value="C:ribosome"/>
    <property type="evidence" value="ECO:0007669"/>
    <property type="project" value="UniProtKB-KW"/>
</dbReference>
<dbReference type="RefSeq" id="WP_096365342.1">
    <property type="nucleotide sequence ID" value="NZ_AP018052.1"/>
</dbReference>
<protein>
    <submittedName>
        <fullName evidence="1">Ribosomal protein S20</fullName>
    </submittedName>
</protein>
<keyword evidence="1" id="KW-0689">Ribosomal protein</keyword>
<name>A0A1Z4VP82_9GAMM</name>
<evidence type="ECO:0000313" key="1">
    <source>
        <dbReference type="EMBL" id="BAZ93411.1"/>
    </source>
</evidence>
<dbReference type="Proteomes" id="UP000218765">
    <property type="component" value="Chromosome"/>
</dbReference>
<dbReference type="AlphaFoldDB" id="A0A1Z4VP82"/>
<gene>
    <name evidence="1" type="ORF">FOKN1_1011</name>
</gene>
<organism evidence="1 2">
    <name type="scientific">Thiohalobacter thiocyanaticus</name>
    <dbReference type="NCBI Taxonomy" id="585455"/>
    <lineage>
        <taxon>Bacteria</taxon>
        <taxon>Pseudomonadati</taxon>
        <taxon>Pseudomonadota</taxon>
        <taxon>Gammaproteobacteria</taxon>
        <taxon>Thiohalobacterales</taxon>
        <taxon>Thiohalobacteraceae</taxon>
        <taxon>Thiohalobacter</taxon>
    </lineage>
</organism>
<sequence>MKPRLTASLAAWGRTDFAEVLKDELSALGPDSLPLVTDTGHADTRGLTLTLIRQAEADAALRLRVGVFFQQILAGCSCGDDPASEPAYCELELVIDRSDGKAEILSVS</sequence>
<accession>A0A1Z4VP82</accession>
<evidence type="ECO:0000313" key="2">
    <source>
        <dbReference type="Proteomes" id="UP000218765"/>
    </source>
</evidence>
<dbReference type="EMBL" id="AP018052">
    <property type="protein sequence ID" value="BAZ93411.1"/>
    <property type="molecule type" value="Genomic_DNA"/>
</dbReference>
<proteinExistence type="predicted"/>
<dbReference type="KEGG" id="ttc:FOKN1_1011"/>
<dbReference type="OrthoDB" id="9800518at2"/>
<reference evidence="1 2" key="1">
    <citation type="submission" date="2017-05" db="EMBL/GenBank/DDBJ databases">
        <title>Thiocyanate degradation by Thiohalobacter thiocyanaticus FOKN1.</title>
        <authorList>
            <person name="Oshiki M."/>
            <person name="Fukushima T."/>
            <person name="Kawano S."/>
            <person name="Nakagawa J."/>
        </authorList>
    </citation>
    <scope>NUCLEOTIDE SEQUENCE [LARGE SCALE GENOMIC DNA]</scope>
    <source>
        <strain evidence="1 2">FOKN1</strain>
    </source>
</reference>